<dbReference type="Proteomes" id="UP000767291">
    <property type="component" value="Unassembled WGS sequence"/>
</dbReference>
<accession>A0ABS4ECT2</accession>
<dbReference type="InterPro" id="IPR059180">
    <property type="entry name" value="3D_YorM"/>
</dbReference>
<dbReference type="CDD" id="cd14667">
    <property type="entry name" value="3D_containing_proteins"/>
    <property type="match status" value="1"/>
</dbReference>
<evidence type="ECO:0000313" key="1">
    <source>
        <dbReference type="EMBL" id="MBP1855746.1"/>
    </source>
</evidence>
<organism evidence="1 2">
    <name type="scientific">Metaclostridioides mangenotii</name>
    <dbReference type="NCBI Taxonomy" id="1540"/>
    <lineage>
        <taxon>Bacteria</taxon>
        <taxon>Bacillati</taxon>
        <taxon>Bacillota</taxon>
        <taxon>Clostridia</taxon>
        <taxon>Peptostreptococcales</taxon>
        <taxon>Peptostreptococcaceae</taxon>
        <taxon>Metaclostridioides</taxon>
    </lineage>
</organism>
<dbReference type="RefSeq" id="WP_209457150.1">
    <property type="nucleotide sequence ID" value="NZ_BAAACS010000004.1"/>
</dbReference>
<name>A0ABS4ECT2_9FIRM</name>
<protein>
    <submittedName>
        <fullName evidence="1">3D (Asp-Asp-Asp) domain-containing protein</fullName>
    </submittedName>
</protein>
<comment type="caution">
    <text evidence="1">The sequence shown here is derived from an EMBL/GenBank/DDBJ whole genome shotgun (WGS) entry which is preliminary data.</text>
</comment>
<reference evidence="1 2" key="1">
    <citation type="submission" date="2021-03" db="EMBL/GenBank/DDBJ databases">
        <title>Genomic Encyclopedia of Type Strains, Phase IV (KMG-IV): sequencing the most valuable type-strain genomes for metagenomic binning, comparative biology and taxonomic classification.</title>
        <authorList>
            <person name="Goeker M."/>
        </authorList>
    </citation>
    <scope>NUCLEOTIDE SEQUENCE [LARGE SCALE GENOMIC DNA]</scope>
    <source>
        <strain evidence="1 2">DSM 1289</strain>
    </source>
</reference>
<sequence length="173" mass="19698">MTIYAETDTSVKKVDDEMFKKGQTHIVSEVSAVLQKGLNEYKNSEEYKLFRVREDLEKELGVDIKKIEPIVCEITYYSSLACENGPYGLKTASGVDMNSKTVANNFLDFGTDLYINGHGHKVVQDTGNKRYFGTVNRFDVYVPRNNNESESSYYNRVNNMGRKTTTGYIIVKD</sequence>
<proteinExistence type="predicted"/>
<evidence type="ECO:0000313" key="2">
    <source>
        <dbReference type="Proteomes" id="UP000767291"/>
    </source>
</evidence>
<dbReference type="EMBL" id="JAGGJX010000004">
    <property type="protein sequence ID" value="MBP1855746.1"/>
    <property type="molecule type" value="Genomic_DNA"/>
</dbReference>
<keyword evidence="2" id="KW-1185">Reference proteome</keyword>
<gene>
    <name evidence="1" type="ORF">J2Z43_002144</name>
</gene>